<dbReference type="Pfam" id="PF13176">
    <property type="entry name" value="TPR_7"/>
    <property type="match status" value="2"/>
</dbReference>
<dbReference type="SUPFAM" id="SSF48452">
    <property type="entry name" value="TPR-like"/>
    <property type="match status" value="1"/>
</dbReference>
<dbReference type="HOGENOM" id="CLU_010140_1_1_4"/>
<dbReference type="Pfam" id="PF13414">
    <property type="entry name" value="TPR_11"/>
    <property type="match status" value="1"/>
</dbReference>
<gene>
    <name evidence="2" type="ordered locus">Msip34_0886</name>
</gene>
<feature type="repeat" description="TPR" evidence="1">
    <location>
        <begin position="51"/>
        <end position="84"/>
    </location>
</feature>
<dbReference type="eggNOG" id="COG0457">
    <property type="taxonomic scope" value="Bacteria"/>
</dbReference>
<dbReference type="InterPro" id="IPR002201">
    <property type="entry name" value="Glyco_trans_9"/>
</dbReference>
<evidence type="ECO:0000313" key="2">
    <source>
        <dbReference type="EMBL" id="ACT50134.1"/>
    </source>
</evidence>
<dbReference type="KEGG" id="mei:Msip34_0886"/>
<dbReference type="Pfam" id="PF01075">
    <property type="entry name" value="Glyco_transf_9"/>
    <property type="match status" value="1"/>
</dbReference>
<name>C6XC59_METGS</name>
<dbReference type="Gene3D" id="1.25.40.10">
    <property type="entry name" value="Tetratricopeptide repeat domain"/>
    <property type="match status" value="2"/>
</dbReference>
<dbReference type="EMBL" id="CP001674">
    <property type="protein sequence ID" value="ACT50134.1"/>
    <property type="molecule type" value="Genomic_DNA"/>
</dbReference>
<protein>
    <submittedName>
        <fullName evidence="2">Tetratricopeptide TPR_2 repeat protein</fullName>
    </submittedName>
</protein>
<proteinExistence type="predicted"/>
<keyword evidence="3" id="KW-1185">Reference proteome</keyword>
<evidence type="ECO:0000313" key="3">
    <source>
        <dbReference type="Proteomes" id="UP000002743"/>
    </source>
</evidence>
<dbReference type="InterPro" id="IPR019734">
    <property type="entry name" value="TPR_rpt"/>
</dbReference>
<dbReference type="STRING" id="582744.Msip34_0886"/>
<dbReference type="Gene3D" id="3.40.50.2000">
    <property type="entry name" value="Glycogen Phosphorylase B"/>
    <property type="match status" value="1"/>
</dbReference>
<dbReference type="PANTHER" id="PTHR44809">
    <property type="match status" value="1"/>
</dbReference>
<accession>C6XC59</accession>
<dbReference type="Proteomes" id="UP000002743">
    <property type="component" value="Chromosome"/>
</dbReference>
<dbReference type="PROSITE" id="PS50005">
    <property type="entry name" value="TPR"/>
    <property type="match status" value="3"/>
</dbReference>
<keyword evidence="1" id="KW-0802">TPR repeat</keyword>
<dbReference type="GO" id="GO:0016757">
    <property type="term" value="F:glycosyltransferase activity"/>
    <property type="evidence" value="ECO:0007669"/>
    <property type="project" value="InterPro"/>
</dbReference>
<dbReference type="PANTHER" id="PTHR44809:SF1">
    <property type="entry name" value="PROTEIN O-MANNOSYL-TRANSFERASE TMTC1"/>
    <property type="match status" value="1"/>
</dbReference>
<sequence length="463" mass="52445">MVAENMTETEKTSQAESTAWFAQALAYMRIQHWQEAEQALRQALEIDPDYAEALCNLGYVLEQRGYPDAAEEAYRRSMALAPSLLNAALNLGVMLQSQSRFDEVEAIYQQTIRQHPDQPAPWTNLGILYTAMQRDHEAERCHRQALMLNPDYRKARFNLSYLLLRQGRFEEGWACIEARTMPAQAGFIDAPLWKGESLSGKTLLLVCEGGHGDALQFCRYAILLQQQWSVRLHIVCPPALERLFSMQPVFEQVWTNPSKAACDYWCPLLSLPGLFDTRIDNIPADTPYLRIDDDLAEQWQALLPVGGFRVGLVWQGNPQFENDSDRSLPTLCVLSPLNQLSGVHLIRLQQTPATETTVKAVGLQELPEVMVDFADTAAVITGLDLVISVDTAVAHLAGALGKPCWLMLPHHMADWRWMTTREDSPWYPTFRLFRQQIRGDWVYVARCIAQALQAKLEAENTPE</sequence>
<evidence type="ECO:0000256" key="1">
    <source>
        <dbReference type="PROSITE-ProRule" id="PRU00339"/>
    </source>
</evidence>
<dbReference type="OrthoDB" id="9814129at2"/>
<dbReference type="InterPro" id="IPR052943">
    <property type="entry name" value="TMTC_O-mannosyl-trnsfr"/>
</dbReference>
<reference evidence="2 3" key="2">
    <citation type="journal article" date="2011" name="J. Bacteriol.">
        <title>Genomes of three methylotrophs from a single niche uncover genetic and metabolic divergence of Methylophilaceae.</title>
        <authorList>
            <person name="Lapidus A."/>
            <person name="Clum A."/>
            <person name="Labutti K."/>
            <person name="Kaluzhnaya M.G."/>
            <person name="Lim S."/>
            <person name="Beck D.A."/>
            <person name="Glavina Del Rio T."/>
            <person name="Nolan M."/>
            <person name="Mavromatis K."/>
            <person name="Huntemann M."/>
            <person name="Lucas S."/>
            <person name="Lidstrom M.E."/>
            <person name="Ivanova N."/>
            <person name="Chistoserdova L."/>
        </authorList>
    </citation>
    <scope>NUCLEOTIDE SEQUENCE [LARGE SCALE GENOMIC DNA]</scope>
    <source>
        <strain evidence="2 3">SIP3-4</strain>
    </source>
</reference>
<dbReference type="SMART" id="SM00028">
    <property type="entry name" value="TPR"/>
    <property type="match status" value="5"/>
</dbReference>
<dbReference type="eggNOG" id="COG0859">
    <property type="taxonomic scope" value="Bacteria"/>
</dbReference>
<organism evidence="2 3">
    <name type="scientific">Methylovorus glucosotrophus (strain SIP3-4)</name>
    <dbReference type="NCBI Taxonomy" id="582744"/>
    <lineage>
        <taxon>Bacteria</taxon>
        <taxon>Pseudomonadati</taxon>
        <taxon>Pseudomonadota</taxon>
        <taxon>Betaproteobacteria</taxon>
        <taxon>Nitrosomonadales</taxon>
        <taxon>Methylophilaceae</taxon>
        <taxon>Methylovorus</taxon>
    </lineage>
</organism>
<reference evidence="3" key="1">
    <citation type="submission" date="2009-07" db="EMBL/GenBank/DDBJ databases">
        <title>Complete sequence of chromosome of Methylovorus sp. SIP3-4.</title>
        <authorList>
            <person name="Lucas S."/>
            <person name="Copeland A."/>
            <person name="Lapidus A."/>
            <person name="Glavina del Rio T."/>
            <person name="Tice H."/>
            <person name="Bruce D."/>
            <person name="Goodwin L."/>
            <person name="Pitluck S."/>
            <person name="Clum A."/>
            <person name="Larimer F."/>
            <person name="Land M."/>
            <person name="Hauser L."/>
            <person name="Kyrpides N."/>
            <person name="Mikhailova N."/>
            <person name="Kayluzhnaya M."/>
            <person name="Chistoserdova L."/>
        </authorList>
    </citation>
    <scope>NUCLEOTIDE SEQUENCE [LARGE SCALE GENOMIC DNA]</scope>
    <source>
        <strain evidence="3">SIP3-4</strain>
    </source>
</reference>
<dbReference type="InterPro" id="IPR011990">
    <property type="entry name" value="TPR-like_helical_dom_sf"/>
</dbReference>
<feature type="repeat" description="TPR" evidence="1">
    <location>
        <begin position="119"/>
        <end position="152"/>
    </location>
</feature>
<dbReference type="SUPFAM" id="SSF53756">
    <property type="entry name" value="UDP-Glycosyltransferase/glycogen phosphorylase"/>
    <property type="match status" value="1"/>
</dbReference>
<feature type="repeat" description="TPR" evidence="1">
    <location>
        <begin position="17"/>
        <end position="50"/>
    </location>
</feature>
<dbReference type="AlphaFoldDB" id="C6XC59"/>